<gene>
    <name evidence="1" type="ORF">J2S17_000221</name>
</gene>
<dbReference type="GO" id="GO:0004619">
    <property type="term" value="F:phosphoglycerate mutase activity"/>
    <property type="evidence" value="ECO:0007669"/>
    <property type="project" value="UniProtKB-EC"/>
</dbReference>
<reference evidence="1 2" key="1">
    <citation type="submission" date="2023-07" db="EMBL/GenBank/DDBJ databases">
        <title>Genomic Encyclopedia of Type Strains, Phase IV (KMG-IV): sequencing the most valuable type-strain genomes for metagenomic binning, comparative biology and taxonomic classification.</title>
        <authorList>
            <person name="Goeker M."/>
        </authorList>
    </citation>
    <scope>NUCLEOTIDE SEQUENCE [LARGE SCALE GENOMIC DNA]</scope>
    <source>
        <strain evidence="1 2">DSM 23494</strain>
    </source>
</reference>
<dbReference type="EC" id="5.4.2.11" evidence="1"/>
<name>A0ABU0AAS6_9BACI</name>
<dbReference type="Pfam" id="PF00300">
    <property type="entry name" value="His_Phos_1"/>
    <property type="match status" value="1"/>
</dbReference>
<dbReference type="InterPro" id="IPR013078">
    <property type="entry name" value="His_Pase_superF_clade-1"/>
</dbReference>
<dbReference type="PANTHER" id="PTHR48100">
    <property type="entry name" value="BROAD-SPECIFICITY PHOSPHATASE YOR283W-RELATED"/>
    <property type="match status" value="1"/>
</dbReference>
<dbReference type="SUPFAM" id="SSF53254">
    <property type="entry name" value="Phosphoglycerate mutase-like"/>
    <property type="match status" value="1"/>
</dbReference>
<dbReference type="PANTHER" id="PTHR48100:SF59">
    <property type="entry name" value="ADENOSYLCOBALAMIN_ALPHA-RIBAZOLE PHOSPHATASE"/>
    <property type="match status" value="1"/>
</dbReference>
<dbReference type="Gene3D" id="3.40.50.1240">
    <property type="entry name" value="Phosphoglycerate mutase-like"/>
    <property type="match status" value="1"/>
</dbReference>
<keyword evidence="1" id="KW-0413">Isomerase</keyword>
<evidence type="ECO:0000313" key="1">
    <source>
        <dbReference type="EMBL" id="MDQ0268352.1"/>
    </source>
</evidence>
<protein>
    <submittedName>
        <fullName evidence="1">2,3-bisphosphoglycerate-dependent phosphoglycerate mutase</fullName>
        <ecNumber evidence="1">5.4.2.11</ecNumber>
    </submittedName>
</protein>
<dbReference type="RefSeq" id="WP_307471030.1">
    <property type="nucleotide sequence ID" value="NZ_JAUSUB010000001.1"/>
</dbReference>
<dbReference type="CDD" id="cd07067">
    <property type="entry name" value="HP_PGM_like"/>
    <property type="match status" value="1"/>
</dbReference>
<dbReference type="EMBL" id="JAUSUB010000001">
    <property type="protein sequence ID" value="MDQ0268352.1"/>
    <property type="molecule type" value="Genomic_DNA"/>
</dbReference>
<sequence>MILTNVCLVRHAHSVYTTDELDRGLSKQGFKDAEKVSDLLSGLDADAIISSPYNRAIQTVQGIAKKNKKAIIINEDLRERLLSPEKTADFNRLIHKVWENPSFYVEGGESNEVAQRRGIAAFQTVLSNFHGGNIVIGTHGNIMTLIMNYFDAQYDFKFWQTLSMPNIYQLTFDQDQLINVHRIWGDREQS</sequence>
<dbReference type="SMART" id="SM00855">
    <property type="entry name" value="PGAM"/>
    <property type="match status" value="1"/>
</dbReference>
<proteinExistence type="predicted"/>
<evidence type="ECO:0000313" key="2">
    <source>
        <dbReference type="Proteomes" id="UP001238088"/>
    </source>
</evidence>
<dbReference type="Proteomes" id="UP001238088">
    <property type="component" value="Unassembled WGS sequence"/>
</dbReference>
<dbReference type="InterPro" id="IPR029033">
    <property type="entry name" value="His_PPase_superfam"/>
</dbReference>
<keyword evidence="2" id="KW-1185">Reference proteome</keyword>
<dbReference type="InterPro" id="IPR050275">
    <property type="entry name" value="PGM_Phosphatase"/>
</dbReference>
<accession>A0ABU0AAS6</accession>
<comment type="caution">
    <text evidence="1">The sequence shown here is derived from an EMBL/GenBank/DDBJ whole genome shotgun (WGS) entry which is preliminary data.</text>
</comment>
<organism evidence="1 2">
    <name type="scientific">Cytobacillus purgationiresistens</name>
    <dbReference type="NCBI Taxonomy" id="863449"/>
    <lineage>
        <taxon>Bacteria</taxon>
        <taxon>Bacillati</taxon>
        <taxon>Bacillota</taxon>
        <taxon>Bacilli</taxon>
        <taxon>Bacillales</taxon>
        <taxon>Bacillaceae</taxon>
        <taxon>Cytobacillus</taxon>
    </lineage>
</organism>